<evidence type="ECO:0000313" key="3">
    <source>
        <dbReference type="Proteomes" id="UP001230504"/>
    </source>
</evidence>
<accession>A0AAD8PTQ2</accession>
<proteinExistence type="predicted"/>
<comment type="caution">
    <text evidence="2">The sequence shown here is derived from an EMBL/GenBank/DDBJ whole genome shotgun (WGS) entry which is preliminary data.</text>
</comment>
<organism evidence="2 3">
    <name type="scientific">Colletotrichum navitas</name>
    <dbReference type="NCBI Taxonomy" id="681940"/>
    <lineage>
        <taxon>Eukaryota</taxon>
        <taxon>Fungi</taxon>
        <taxon>Dikarya</taxon>
        <taxon>Ascomycota</taxon>
        <taxon>Pezizomycotina</taxon>
        <taxon>Sordariomycetes</taxon>
        <taxon>Hypocreomycetidae</taxon>
        <taxon>Glomerellales</taxon>
        <taxon>Glomerellaceae</taxon>
        <taxon>Colletotrichum</taxon>
        <taxon>Colletotrichum graminicola species complex</taxon>
    </lineage>
</organism>
<reference evidence="2" key="1">
    <citation type="submission" date="2021-06" db="EMBL/GenBank/DDBJ databases">
        <title>Comparative genomics, transcriptomics and evolutionary studies reveal genomic signatures of adaptation to plant cell wall in hemibiotrophic fungi.</title>
        <authorList>
            <consortium name="DOE Joint Genome Institute"/>
            <person name="Baroncelli R."/>
            <person name="Diaz J.F."/>
            <person name="Benocci T."/>
            <person name="Peng M."/>
            <person name="Battaglia E."/>
            <person name="Haridas S."/>
            <person name="Andreopoulos W."/>
            <person name="Labutti K."/>
            <person name="Pangilinan J."/>
            <person name="Floch G.L."/>
            <person name="Makela M.R."/>
            <person name="Henrissat B."/>
            <person name="Grigoriev I.V."/>
            <person name="Crouch J.A."/>
            <person name="De Vries R.P."/>
            <person name="Sukno S.A."/>
            <person name="Thon M.R."/>
        </authorList>
    </citation>
    <scope>NUCLEOTIDE SEQUENCE</scope>
    <source>
        <strain evidence="2">CBS 125086</strain>
    </source>
</reference>
<dbReference type="GeneID" id="85436534"/>
<keyword evidence="3" id="KW-1185">Reference proteome</keyword>
<sequence>MGCFRSRGPPSDRNGGGNPPQPGDRHAGSRLSSTTVTNFYPASVARHVDWQSYFRH</sequence>
<protein>
    <submittedName>
        <fullName evidence="2">Uncharacterized protein</fullName>
    </submittedName>
</protein>
<name>A0AAD8PTQ2_9PEZI</name>
<evidence type="ECO:0000313" key="2">
    <source>
        <dbReference type="EMBL" id="KAK1580534.1"/>
    </source>
</evidence>
<dbReference type="Proteomes" id="UP001230504">
    <property type="component" value="Unassembled WGS sequence"/>
</dbReference>
<dbReference type="AlphaFoldDB" id="A0AAD8PTQ2"/>
<evidence type="ECO:0000256" key="1">
    <source>
        <dbReference type="SAM" id="MobiDB-lite"/>
    </source>
</evidence>
<dbReference type="EMBL" id="JAHLJV010000054">
    <property type="protein sequence ID" value="KAK1580534.1"/>
    <property type="molecule type" value="Genomic_DNA"/>
</dbReference>
<feature type="region of interest" description="Disordered" evidence="1">
    <location>
        <begin position="1"/>
        <end position="36"/>
    </location>
</feature>
<dbReference type="RefSeq" id="XP_060411571.1">
    <property type="nucleotide sequence ID" value="XM_060552294.1"/>
</dbReference>
<gene>
    <name evidence="2" type="ORF">LY79DRAFT_303341</name>
</gene>